<dbReference type="EMBL" id="JAHLEM010000174">
    <property type="protein sequence ID" value="MBU3865778.1"/>
    <property type="molecule type" value="Genomic_DNA"/>
</dbReference>
<keyword evidence="2" id="KW-1185">Reference proteome</keyword>
<dbReference type="Proteomes" id="UP000720508">
    <property type="component" value="Unassembled WGS sequence"/>
</dbReference>
<sequence length="175" mass="19091">MKPTSDQAVTALAPVRAALLRTARDEARGLLDRADREAAALLGEARATARSLLEEASRQGEQDGAAAARTIRAGARRAARVRTLAVRREAYEELRRRAFTRGRELREDPARYPAARDRLRRRASRLLGPDAEVTEAPDGGVVGRAAGRRAECTLDSLTARALDRLGVEVEALWSP</sequence>
<accession>A0ABS6CFR4</accession>
<gene>
    <name evidence="1" type="ORF">KN815_17385</name>
</gene>
<comment type="caution">
    <text evidence="1">The sequence shown here is derived from an EMBL/GenBank/DDBJ whole genome shotgun (WGS) entry which is preliminary data.</text>
</comment>
<proteinExistence type="predicted"/>
<name>A0ABS6CFR4_9ACTN</name>
<protein>
    <submittedName>
        <fullName evidence="1">Uncharacterized protein</fullName>
    </submittedName>
</protein>
<reference evidence="1 2" key="1">
    <citation type="submission" date="2021-06" db="EMBL/GenBank/DDBJ databases">
        <authorList>
            <person name="Pan X."/>
        </authorList>
    </citation>
    <scope>NUCLEOTIDE SEQUENCE [LARGE SCALE GENOMIC DNA]</scope>
    <source>
        <strain evidence="1 2">4503</strain>
    </source>
</reference>
<dbReference type="RefSeq" id="WP_216342845.1">
    <property type="nucleotide sequence ID" value="NZ_JAHLEM010000174.1"/>
</dbReference>
<evidence type="ECO:0000313" key="1">
    <source>
        <dbReference type="EMBL" id="MBU3865778.1"/>
    </source>
</evidence>
<evidence type="ECO:0000313" key="2">
    <source>
        <dbReference type="Proteomes" id="UP000720508"/>
    </source>
</evidence>
<organism evidence="1 2">
    <name type="scientific">Streptomyces niphimycinicus</name>
    <dbReference type="NCBI Taxonomy" id="2842201"/>
    <lineage>
        <taxon>Bacteria</taxon>
        <taxon>Bacillati</taxon>
        <taxon>Actinomycetota</taxon>
        <taxon>Actinomycetes</taxon>
        <taxon>Kitasatosporales</taxon>
        <taxon>Streptomycetaceae</taxon>
        <taxon>Streptomyces</taxon>
    </lineage>
</organism>